<sequence length="166" mass="19616">MLWVLQKCLRLKEIYYIRLRSNPDSVHPRREPTTHRNRPVIPQRMRTEHQFDGNRETLSQDSETPPNEVEHGINEIIQLRFYYHLVGKMDVHATKMIYQSLAPTPIHPNARTIRVVFREIESRDFNDVARITSYFFPDSTKCMERSQVLCRMVTIQIGNPLSKSPP</sequence>
<protein>
    <submittedName>
        <fullName evidence="2">Uncharacterized protein</fullName>
    </submittedName>
</protein>
<gene>
    <name evidence="2" type="ORF">M404DRAFT_314942</name>
</gene>
<reference evidence="2 3" key="1">
    <citation type="submission" date="2014-04" db="EMBL/GenBank/DDBJ databases">
        <authorList>
            <consortium name="DOE Joint Genome Institute"/>
            <person name="Kuo A."/>
            <person name="Kohler A."/>
            <person name="Costa M.D."/>
            <person name="Nagy L.G."/>
            <person name="Floudas D."/>
            <person name="Copeland A."/>
            <person name="Barry K.W."/>
            <person name="Cichocki N."/>
            <person name="Veneault-Fourrey C."/>
            <person name="LaButti K."/>
            <person name="Lindquist E.A."/>
            <person name="Lipzen A."/>
            <person name="Lundell T."/>
            <person name="Morin E."/>
            <person name="Murat C."/>
            <person name="Sun H."/>
            <person name="Tunlid A."/>
            <person name="Henrissat B."/>
            <person name="Grigoriev I.V."/>
            <person name="Hibbett D.S."/>
            <person name="Martin F."/>
            <person name="Nordberg H.P."/>
            <person name="Cantor M.N."/>
            <person name="Hua S.X."/>
        </authorList>
    </citation>
    <scope>NUCLEOTIDE SEQUENCE [LARGE SCALE GENOMIC DNA]</scope>
    <source>
        <strain evidence="2 3">Marx 270</strain>
    </source>
</reference>
<evidence type="ECO:0000256" key="1">
    <source>
        <dbReference type="SAM" id="MobiDB-lite"/>
    </source>
</evidence>
<dbReference type="HOGENOM" id="CLU_1603408_0_0_1"/>
<evidence type="ECO:0000313" key="2">
    <source>
        <dbReference type="EMBL" id="KIN95473.1"/>
    </source>
</evidence>
<dbReference type="EMBL" id="KN832066">
    <property type="protein sequence ID" value="KIN95473.1"/>
    <property type="molecule type" value="Genomic_DNA"/>
</dbReference>
<name>A0A0C3NJC1_PISTI</name>
<evidence type="ECO:0000313" key="3">
    <source>
        <dbReference type="Proteomes" id="UP000054217"/>
    </source>
</evidence>
<dbReference type="InParanoid" id="A0A0C3NJC1"/>
<reference evidence="3" key="2">
    <citation type="submission" date="2015-01" db="EMBL/GenBank/DDBJ databases">
        <title>Evolutionary Origins and Diversification of the Mycorrhizal Mutualists.</title>
        <authorList>
            <consortium name="DOE Joint Genome Institute"/>
            <consortium name="Mycorrhizal Genomics Consortium"/>
            <person name="Kohler A."/>
            <person name="Kuo A."/>
            <person name="Nagy L.G."/>
            <person name="Floudas D."/>
            <person name="Copeland A."/>
            <person name="Barry K.W."/>
            <person name="Cichocki N."/>
            <person name="Veneault-Fourrey C."/>
            <person name="LaButti K."/>
            <person name="Lindquist E.A."/>
            <person name="Lipzen A."/>
            <person name="Lundell T."/>
            <person name="Morin E."/>
            <person name="Murat C."/>
            <person name="Riley R."/>
            <person name="Ohm R."/>
            <person name="Sun H."/>
            <person name="Tunlid A."/>
            <person name="Henrissat B."/>
            <person name="Grigoriev I.V."/>
            <person name="Hibbett D.S."/>
            <person name="Martin F."/>
        </authorList>
    </citation>
    <scope>NUCLEOTIDE SEQUENCE [LARGE SCALE GENOMIC DNA]</scope>
    <source>
        <strain evidence="3">Marx 270</strain>
    </source>
</reference>
<dbReference type="AlphaFoldDB" id="A0A0C3NJC1"/>
<organism evidence="2 3">
    <name type="scientific">Pisolithus tinctorius Marx 270</name>
    <dbReference type="NCBI Taxonomy" id="870435"/>
    <lineage>
        <taxon>Eukaryota</taxon>
        <taxon>Fungi</taxon>
        <taxon>Dikarya</taxon>
        <taxon>Basidiomycota</taxon>
        <taxon>Agaricomycotina</taxon>
        <taxon>Agaricomycetes</taxon>
        <taxon>Agaricomycetidae</taxon>
        <taxon>Boletales</taxon>
        <taxon>Sclerodermatineae</taxon>
        <taxon>Pisolithaceae</taxon>
        <taxon>Pisolithus</taxon>
    </lineage>
</organism>
<accession>A0A0C3NJC1</accession>
<dbReference type="Proteomes" id="UP000054217">
    <property type="component" value="Unassembled WGS sequence"/>
</dbReference>
<feature type="compositionally biased region" description="Basic and acidic residues" evidence="1">
    <location>
        <begin position="45"/>
        <end position="55"/>
    </location>
</feature>
<keyword evidence="3" id="KW-1185">Reference proteome</keyword>
<proteinExistence type="predicted"/>
<feature type="compositionally biased region" description="Polar residues" evidence="1">
    <location>
        <begin position="56"/>
        <end position="65"/>
    </location>
</feature>
<feature type="region of interest" description="Disordered" evidence="1">
    <location>
        <begin position="25"/>
        <end position="68"/>
    </location>
</feature>